<proteinExistence type="predicted"/>
<gene>
    <name evidence="1" type="ORF">BC793_108167</name>
</gene>
<comment type="caution">
    <text evidence="1">The sequence shown here is derived from an EMBL/GenBank/DDBJ whole genome shotgun (WGS) entry which is preliminary data.</text>
</comment>
<name>A0A316FFB5_9ACTN</name>
<sequence length="121" mass="12314">MGGLLLVPFAPAGLFLIAAGASAAVVLILRFGIRERPGVASGTGVVKRTREVNRGLLGSPVTRPLYLAMWVPNGIIVGCEALFVPFAGQSGPGICSPPARPACSSVTWSWAASSRPGTAIG</sequence>
<reference evidence="1 2" key="1">
    <citation type="submission" date="2018-05" db="EMBL/GenBank/DDBJ databases">
        <title>Genomic Encyclopedia of Archaeal and Bacterial Type Strains, Phase II (KMG-II): from individual species to whole genera.</title>
        <authorList>
            <person name="Goeker M."/>
        </authorList>
    </citation>
    <scope>NUCLEOTIDE SEQUENCE [LARGE SCALE GENOMIC DNA]</scope>
    <source>
        <strain evidence="1 2">DSM 45184</strain>
    </source>
</reference>
<dbReference type="EMBL" id="QGGR01000008">
    <property type="protein sequence ID" value="PWK47053.1"/>
    <property type="molecule type" value="Genomic_DNA"/>
</dbReference>
<dbReference type="InterPro" id="IPR036259">
    <property type="entry name" value="MFS_trans_sf"/>
</dbReference>
<dbReference type="AlphaFoldDB" id="A0A316FFB5"/>
<keyword evidence="2" id="KW-1185">Reference proteome</keyword>
<dbReference type="SUPFAM" id="SSF103473">
    <property type="entry name" value="MFS general substrate transporter"/>
    <property type="match status" value="1"/>
</dbReference>
<evidence type="ECO:0000313" key="1">
    <source>
        <dbReference type="EMBL" id="PWK47053.1"/>
    </source>
</evidence>
<dbReference type="Proteomes" id="UP000245697">
    <property type="component" value="Unassembled WGS sequence"/>
</dbReference>
<protein>
    <submittedName>
        <fullName evidence="1">Uncharacterized protein</fullName>
    </submittedName>
</protein>
<dbReference type="RefSeq" id="WP_203896300.1">
    <property type="nucleotide sequence ID" value="NZ_BONA01000049.1"/>
</dbReference>
<organism evidence="1 2">
    <name type="scientific">Actinoplanes xinjiangensis</name>
    <dbReference type="NCBI Taxonomy" id="512350"/>
    <lineage>
        <taxon>Bacteria</taxon>
        <taxon>Bacillati</taxon>
        <taxon>Actinomycetota</taxon>
        <taxon>Actinomycetes</taxon>
        <taxon>Micromonosporales</taxon>
        <taxon>Micromonosporaceae</taxon>
        <taxon>Actinoplanes</taxon>
    </lineage>
</organism>
<evidence type="ECO:0000313" key="2">
    <source>
        <dbReference type="Proteomes" id="UP000245697"/>
    </source>
</evidence>
<accession>A0A316FFB5</accession>